<proteinExistence type="predicted"/>
<dbReference type="EMBL" id="JBBJBU010000016">
    <property type="protein sequence ID" value="KAK7202650.1"/>
    <property type="molecule type" value="Genomic_DNA"/>
</dbReference>
<comment type="caution">
    <text evidence="2">The sequence shown here is derived from an EMBL/GenBank/DDBJ whole genome shotgun (WGS) entry which is preliminary data.</text>
</comment>
<dbReference type="Proteomes" id="UP001498771">
    <property type="component" value="Unassembled WGS sequence"/>
</dbReference>
<evidence type="ECO:0000313" key="3">
    <source>
        <dbReference type="Proteomes" id="UP001498771"/>
    </source>
</evidence>
<protein>
    <submittedName>
        <fullName evidence="2">Uncharacterized protein</fullName>
    </submittedName>
</protein>
<sequence>MASMASIRVSRRAILPSTPMPFYTSSLLPRKVQLQRKNVDPQLEFGKKMPQLKRRASSHIPVYLRILSAIAENDTFMVWLWYLELREFAINVLATHGARPLSDLHLDRQVFTQVFLSLRGERMMRAEYIEHYEKLYADRIQTYECDTFYDVSTGSSMSPTHDTDHLRENVLRRSKSSSTAVISPLPAEQADHSPSNALTRHMPAAPNLMNEFWRRMTAVRSDIEKLFGPLNRIELTHWLNQARSTGAFDQMNRVWYRIHSGQDPETAAAEDAKLGGALDDIPTRVRELALASKSGAEVEELMKMFHPPSPEACRLPADTKMWNIYISGIAGTRTYDLKRSDRFGRVMGTELDPIRSMDPDDRAWILEALEGDIGGESSYAEYAEYASDSIFDAAVSPTVDTAKEVADELRSRAADALRLSEMMISAGAVPDATTYETLLLAFAQAGDLPSIKAILENVWGLIYEIDEEGAISVSLSRELRVRPGALRFPTSFTIRAIYNAYNINGQRRLGGRLAREMVKCFRPRLTPKIGDIIASTKIDEMLAEGEKKSRNKSTTKSSKDDSSSEVGNSSNESGEVEGRQILKNFIKNEFGEPWRA</sequence>
<feature type="compositionally biased region" description="Low complexity" evidence="1">
    <location>
        <begin position="564"/>
        <end position="573"/>
    </location>
</feature>
<dbReference type="RefSeq" id="XP_064765683.1">
    <property type="nucleotide sequence ID" value="XM_064909308.1"/>
</dbReference>
<dbReference type="GeneID" id="90034820"/>
<dbReference type="InterPro" id="IPR011990">
    <property type="entry name" value="TPR-like_helical_dom_sf"/>
</dbReference>
<keyword evidence="3" id="KW-1185">Reference proteome</keyword>
<gene>
    <name evidence="2" type="ORF">BZA70DRAFT_100048</name>
</gene>
<name>A0ABR1EYI2_9ASCO</name>
<evidence type="ECO:0000313" key="2">
    <source>
        <dbReference type="EMBL" id="KAK7202650.1"/>
    </source>
</evidence>
<feature type="region of interest" description="Disordered" evidence="1">
    <location>
        <begin position="543"/>
        <end position="580"/>
    </location>
</feature>
<dbReference type="Gene3D" id="1.25.40.10">
    <property type="entry name" value="Tetratricopeptide repeat domain"/>
    <property type="match status" value="1"/>
</dbReference>
<reference evidence="2 3" key="1">
    <citation type="submission" date="2024-03" db="EMBL/GenBank/DDBJ databases">
        <title>Genome-scale model development and genomic sequencing of the oleaginous clade Lipomyces.</title>
        <authorList>
            <consortium name="Lawrence Berkeley National Laboratory"/>
            <person name="Czajka J.J."/>
            <person name="Han Y."/>
            <person name="Kim J."/>
            <person name="Mondo S.J."/>
            <person name="Hofstad B.A."/>
            <person name="Robles A."/>
            <person name="Haridas S."/>
            <person name="Riley R."/>
            <person name="LaButti K."/>
            <person name="Pangilinan J."/>
            <person name="Andreopoulos W."/>
            <person name="Lipzen A."/>
            <person name="Yan J."/>
            <person name="Wang M."/>
            <person name="Ng V."/>
            <person name="Grigoriev I.V."/>
            <person name="Spatafora J.W."/>
            <person name="Magnuson J.K."/>
            <person name="Baker S.E."/>
            <person name="Pomraning K.R."/>
        </authorList>
    </citation>
    <scope>NUCLEOTIDE SEQUENCE [LARGE SCALE GENOMIC DNA]</scope>
    <source>
        <strain evidence="2 3">Phaff 52-87</strain>
    </source>
</reference>
<accession>A0ABR1EYI2</accession>
<evidence type="ECO:0000256" key="1">
    <source>
        <dbReference type="SAM" id="MobiDB-lite"/>
    </source>
</evidence>
<organism evidence="2 3">
    <name type="scientific">Myxozyma melibiosi</name>
    <dbReference type="NCBI Taxonomy" id="54550"/>
    <lineage>
        <taxon>Eukaryota</taxon>
        <taxon>Fungi</taxon>
        <taxon>Dikarya</taxon>
        <taxon>Ascomycota</taxon>
        <taxon>Saccharomycotina</taxon>
        <taxon>Lipomycetes</taxon>
        <taxon>Lipomycetales</taxon>
        <taxon>Lipomycetaceae</taxon>
        <taxon>Myxozyma</taxon>
    </lineage>
</organism>